<dbReference type="AlphaFoldDB" id="A0A0A9ECP8"/>
<reference evidence="1" key="1">
    <citation type="submission" date="2014-09" db="EMBL/GenBank/DDBJ databases">
        <authorList>
            <person name="Magalhaes I.L.F."/>
            <person name="Oliveira U."/>
            <person name="Santos F.R."/>
            <person name="Vidigal T.H.D.A."/>
            <person name="Brescovit A.D."/>
            <person name="Santos A.J."/>
        </authorList>
    </citation>
    <scope>NUCLEOTIDE SEQUENCE</scope>
    <source>
        <tissue evidence="1">Shoot tissue taken approximately 20 cm above the soil surface</tissue>
    </source>
</reference>
<name>A0A0A9ECP8_ARUDO</name>
<dbReference type="EMBL" id="GBRH01202295">
    <property type="protein sequence ID" value="JAD95600.1"/>
    <property type="molecule type" value="Transcribed_RNA"/>
</dbReference>
<sequence length="78" mass="8409">MEHELDASACDESCHPTLSATIRQESTPRDRCGEVRSRAWLQPAYCKLPAAAAARTASRSFADPARPGPVVVPCTIVQ</sequence>
<accession>A0A0A9ECP8</accession>
<protein>
    <submittedName>
        <fullName evidence="1">Uncharacterized protein</fullName>
    </submittedName>
</protein>
<proteinExistence type="predicted"/>
<evidence type="ECO:0000313" key="1">
    <source>
        <dbReference type="EMBL" id="JAD95600.1"/>
    </source>
</evidence>
<reference evidence="1" key="2">
    <citation type="journal article" date="2015" name="Data Brief">
        <title>Shoot transcriptome of the giant reed, Arundo donax.</title>
        <authorList>
            <person name="Barrero R.A."/>
            <person name="Guerrero F.D."/>
            <person name="Moolhuijzen P."/>
            <person name="Goolsby J.A."/>
            <person name="Tidwell J."/>
            <person name="Bellgard S.E."/>
            <person name="Bellgard M.I."/>
        </authorList>
    </citation>
    <scope>NUCLEOTIDE SEQUENCE</scope>
    <source>
        <tissue evidence="1">Shoot tissue taken approximately 20 cm above the soil surface</tissue>
    </source>
</reference>
<organism evidence="1">
    <name type="scientific">Arundo donax</name>
    <name type="common">Giant reed</name>
    <name type="synonym">Donax arundinaceus</name>
    <dbReference type="NCBI Taxonomy" id="35708"/>
    <lineage>
        <taxon>Eukaryota</taxon>
        <taxon>Viridiplantae</taxon>
        <taxon>Streptophyta</taxon>
        <taxon>Embryophyta</taxon>
        <taxon>Tracheophyta</taxon>
        <taxon>Spermatophyta</taxon>
        <taxon>Magnoliopsida</taxon>
        <taxon>Liliopsida</taxon>
        <taxon>Poales</taxon>
        <taxon>Poaceae</taxon>
        <taxon>PACMAD clade</taxon>
        <taxon>Arundinoideae</taxon>
        <taxon>Arundineae</taxon>
        <taxon>Arundo</taxon>
    </lineage>
</organism>